<dbReference type="Pfam" id="PF13855">
    <property type="entry name" value="LRR_8"/>
    <property type="match status" value="3"/>
</dbReference>
<keyword evidence="1" id="KW-0433">Leucine-rich repeat</keyword>
<dbReference type="InterPro" id="IPR032675">
    <property type="entry name" value="LRR_dom_sf"/>
</dbReference>
<evidence type="ECO:0000259" key="6">
    <source>
        <dbReference type="SMART" id="SM00082"/>
    </source>
</evidence>
<dbReference type="OrthoDB" id="2431000at2759"/>
<dbReference type="AlphaFoldDB" id="A0A8S4PVA0"/>
<dbReference type="Gene3D" id="3.80.10.10">
    <property type="entry name" value="Ribonuclease Inhibitor"/>
    <property type="match status" value="3"/>
</dbReference>
<feature type="transmembrane region" description="Helical" evidence="4">
    <location>
        <begin position="621"/>
        <end position="646"/>
    </location>
</feature>
<sequence length="670" mass="75690">MELSSFALITYSVAVVILGRVQSEDCPSSCTCVASTITCENIATLPRIPPGIDTVILTNCHIQTLEDNYFKNVSSNVTSLTMRRLNMDKDVAIKSHSFDGLDHLQKLELTSTRLNAEIGIIEAFSPLVNLRYLNLSGNALGASDINRILKNMAQLETLDLSKNWIDGLDESLSKNFHHMVHVNLAENEFIDLDSAVNVFNFSTNLQYLDFSAALYLKQGIYKLGPVFKQFLNPITLNLSDNMINDINDEFFENGNIILELYLRSGDIQSVSKNAFRKLSPIKVLDFSNNKAVKLDDLFLCLKNMNISQLIIQETSTEMDITMELVTNLESTDMRRLDLSHGQISTIKALAFSPLTDLNELDLSLNKIHSIAKDSFQGLNKLRVLRLQHNKLSALDMSTFDDLYTIQSLSLNDNLLLDIDEYLLVNTGDLVELDLSNNNIAFLHDNFFYMATYMRILRLNRALKSTKHSNWRKLLKNMIHLETLLIQDNEITSIQVDSFQNLASLRYVDISGNKLEVLPVGLFDGPTSTIESINANSNLIKTIDYKLFYKLDNLTYLDLSVNRFDCTCNLADFASWMVNNSAIIINGTHTKCFTPESLKNTPVMIYANQTANCYIVHPAELAVGYVVVFVVFILVGIFAMALVFYIVRRYFKNASRSQNRYETVQGADDDI</sequence>
<dbReference type="PANTHER" id="PTHR24369:SF211">
    <property type="entry name" value="LEUCINE-RICH REPEAT-CONTAINING PROTEIN 15-LIKE"/>
    <property type="match status" value="1"/>
</dbReference>
<evidence type="ECO:0000256" key="2">
    <source>
        <dbReference type="ARBA" id="ARBA00022729"/>
    </source>
</evidence>
<proteinExistence type="predicted"/>
<keyword evidence="4" id="KW-1133">Transmembrane helix</keyword>
<keyword evidence="4" id="KW-0812">Transmembrane</keyword>
<dbReference type="PROSITE" id="PS51450">
    <property type="entry name" value="LRR"/>
    <property type="match status" value="3"/>
</dbReference>
<feature type="domain" description="LRRCT" evidence="6">
    <location>
        <begin position="561"/>
        <end position="613"/>
    </location>
</feature>
<dbReference type="GO" id="GO:0005886">
    <property type="term" value="C:plasma membrane"/>
    <property type="evidence" value="ECO:0007669"/>
    <property type="project" value="TreeGrafter"/>
</dbReference>
<dbReference type="InterPro" id="IPR050541">
    <property type="entry name" value="LRR_TM_domain-containing"/>
</dbReference>
<evidence type="ECO:0000256" key="5">
    <source>
        <dbReference type="SAM" id="SignalP"/>
    </source>
</evidence>
<feature type="signal peptide" evidence="5">
    <location>
        <begin position="1"/>
        <end position="23"/>
    </location>
</feature>
<dbReference type="EMBL" id="CAIIXF020000010">
    <property type="protein sequence ID" value="CAH1797113.1"/>
    <property type="molecule type" value="Genomic_DNA"/>
</dbReference>
<feature type="chain" id="PRO_5035850297" description="LRRCT domain-containing protein" evidence="5">
    <location>
        <begin position="24"/>
        <end position="670"/>
    </location>
</feature>
<keyword evidence="2 5" id="KW-0732">Signal</keyword>
<reference evidence="7" key="1">
    <citation type="submission" date="2022-03" db="EMBL/GenBank/DDBJ databases">
        <authorList>
            <person name="Martin C."/>
        </authorList>
    </citation>
    <scope>NUCLEOTIDE SEQUENCE</scope>
</reference>
<dbReference type="InterPro" id="IPR000483">
    <property type="entry name" value="Cys-rich_flank_reg_C"/>
</dbReference>
<comment type="caution">
    <text evidence="7">The sequence shown here is derived from an EMBL/GenBank/DDBJ whole genome shotgun (WGS) entry which is preliminary data.</text>
</comment>
<dbReference type="SUPFAM" id="SSF52058">
    <property type="entry name" value="L domain-like"/>
    <property type="match status" value="1"/>
</dbReference>
<evidence type="ECO:0000313" key="8">
    <source>
        <dbReference type="Proteomes" id="UP000749559"/>
    </source>
</evidence>
<dbReference type="SMART" id="SM00082">
    <property type="entry name" value="LRRCT"/>
    <property type="match status" value="1"/>
</dbReference>
<evidence type="ECO:0000256" key="3">
    <source>
        <dbReference type="ARBA" id="ARBA00022737"/>
    </source>
</evidence>
<dbReference type="SMART" id="SM00365">
    <property type="entry name" value="LRR_SD22"/>
    <property type="match status" value="5"/>
</dbReference>
<name>A0A8S4PVA0_OWEFU</name>
<organism evidence="7 8">
    <name type="scientific">Owenia fusiformis</name>
    <name type="common">Polychaete worm</name>
    <dbReference type="NCBI Taxonomy" id="6347"/>
    <lineage>
        <taxon>Eukaryota</taxon>
        <taxon>Metazoa</taxon>
        <taxon>Spiralia</taxon>
        <taxon>Lophotrochozoa</taxon>
        <taxon>Annelida</taxon>
        <taxon>Polychaeta</taxon>
        <taxon>Sedentaria</taxon>
        <taxon>Canalipalpata</taxon>
        <taxon>Sabellida</taxon>
        <taxon>Oweniida</taxon>
        <taxon>Oweniidae</taxon>
        <taxon>Owenia</taxon>
    </lineage>
</organism>
<dbReference type="Proteomes" id="UP000749559">
    <property type="component" value="Unassembled WGS sequence"/>
</dbReference>
<keyword evidence="8" id="KW-1185">Reference proteome</keyword>
<protein>
    <recommendedName>
        <fullName evidence="6">LRRCT domain-containing protein</fullName>
    </recommendedName>
</protein>
<keyword evidence="3" id="KW-0677">Repeat</keyword>
<dbReference type="PANTHER" id="PTHR24369">
    <property type="entry name" value="ANTIGEN BSP, PUTATIVE-RELATED"/>
    <property type="match status" value="1"/>
</dbReference>
<dbReference type="InterPro" id="IPR001611">
    <property type="entry name" value="Leu-rich_rpt"/>
</dbReference>
<evidence type="ECO:0000256" key="4">
    <source>
        <dbReference type="SAM" id="Phobius"/>
    </source>
</evidence>
<evidence type="ECO:0000313" key="7">
    <source>
        <dbReference type="EMBL" id="CAH1797113.1"/>
    </source>
</evidence>
<dbReference type="InterPro" id="IPR003591">
    <property type="entry name" value="Leu-rich_rpt_typical-subtyp"/>
</dbReference>
<dbReference type="SUPFAM" id="SSF52047">
    <property type="entry name" value="RNI-like"/>
    <property type="match status" value="1"/>
</dbReference>
<dbReference type="SMART" id="SM00369">
    <property type="entry name" value="LRR_TYP"/>
    <property type="match status" value="9"/>
</dbReference>
<keyword evidence="4" id="KW-0472">Membrane</keyword>
<accession>A0A8S4PVA0</accession>
<evidence type="ECO:0000256" key="1">
    <source>
        <dbReference type="ARBA" id="ARBA00022614"/>
    </source>
</evidence>
<gene>
    <name evidence="7" type="ORF">OFUS_LOCUS21450</name>
</gene>